<dbReference type="EMBL" id="FQWQ01000002">
    <property type="protein sequence ID" value="SHH13927.1"/>
    <property type="molecule type" value="Genomic_DNA"/>
</dbReference>
<feature type="chain" id="PRO_5013133062" evidence="1">
    <location>
        <begin position="21"/>
        <end position="214"/>
    </location>
</feature>
<dbReference type="STRING" id="947013.SAMN04488109_2839"/>
<organism evidence="2 3">
    <name type="scientific">Chryseolinea serpens</name>
    <dbReference type="NCBI Taxonomy" id="947013"/>
    <lineage>
        <taxon>Bacteria</taxon>
        <taxon>Pseudomonadati</taxon>
        <taxon>Bacteroidota</taxon>
        <taxon>Cytophagia</taxon>
        <taxon>Cytophagales</taxon>
        <taxon>Fulvivirgaceae</taxon>
        <taxon>Chryseolinea</taxon>
    </lineage>
</organism>
<dbReference type="RefSeq" id="WP_073135248.1">
    <property type="nucleotide sequence ID" value="NZ_FQWQ01000002.1"/>
</dbReference>
<keyword evidence="1" id="KW-0732">Signal</keyword>
<gene>
    <name evidence="2" type="ORF">SAMN04488109_2839</name>
</gene>
<dbReference type="OrthoDB" id="1003359at2"/>
<evidence type="ECO:0000256" key="1">
    <source>
        <dbReference type="SAM" id="SignalP"/>
    </source>
</evidence>
<evidence type="ECO:0000313" key="3">
    <source>
        <dbReference type="Proteomes" id="UP000184212"/>
    </source>
</evidence>
<dbReference type="Proteomes" id="UP000184212">
    <property type="component" value="Unassembled WGS sequence"/>
</dbReference>
<name>A0A1M5QIH1_9BACT</name>
<keyword evidence="3" id="KW-1185">Reference proteome</keyword>
<evidence type="ECO:0000313" key="2">
    <source>
        <dbReference type="EMBL" id="SHH13927.1"/>
    </source>
</evidence>
<protein>
    <submittedName>
        <fullName evidence="2">Uncharacterized protein</fullName>
    </submittedName>
</protein>
<dbReference type="AlphaFoldDB" id="A0A1M5QIH1"/>
<feature type="signal peptide" evidence="1">
    <location>
        <begin position="1"/>
        <end position="20"/>
    </location>
</feature>
<proteinExistence type="predicted"/>
<accession>A0A1M5QIH1</accession>
<sequence length="214" mass="24475">MNLKRIAFLFFVLTAFSAKAQTKSDVFRPEVPVTWLGLDFSRANFIGDREKFGSESDVRHLLDAWNDLILKEPDKYDIARAIGRKKVENNLQAVKAHNSELDVLSMFSDAEKDYLHLKVSDIDEIIAGYDLSGLSGIGLMFNVESFNKTNKEGSIYVTFINLNTKEVLFSERMVAPPHGNGMRNFWGGCLFDVLEKIGSKKDGFEMWRKKYYRP</sequence>
<reference evidence="2 3" key="1">
    <citation type="submission" date="2016-11" db="EMBL/GenBank/DDBJ databases">
        <authorList>
            <person name="Jaros S."/>
            <person name="Januszkiewicz K."/>
            <person name="Wedrychowicz H."/>
        </authorList>
    </citation>
    <scope>NUCLEOTIDE SEQUENCE [LARGE SCALE GENOMIC DNA]</scope>
    <source>
        <strain evidence="2 3">DSM 24574</strain>
    </source>
</reference>